<evidence type="ECO:0000259" key="14">
    <source>
        <dbReference type="PROSITE" id="PS51093"/>
    </source>
</evidence>
<dbReference type="InterPro" id="IPR018113">
    <property type="entry name" value="PTrfase_EIIB_Cys"/>
</dbReference>
<dbReference type="PROSITE" id="PS51103">
    <property type="entry name" value="PTS_EIIC_TYPE_1"/>
    <property type="match status" value="1"/>
</dbReference>
<feature type="region of interest" description="Disordered" evidence="12">
    <location>
        <begin position="657"/>
        <end position="678"/>
    </location>
</feature>
<feature type="domain" description="PTS EIIB type-1" evidence="15">
    <location>
        <begin position="7"/>
        <end position="89"/>
    </location>
</feature>
<evidence type="ECO:0000256" key="12">
    <source>
        <dbReference type="SAM" id="MobiDB-lite"/>
    </source>
</evidence>
<dbReference type="PANTHER" id="PTHR30175:SF1">
    <property type="entry name" value="PTS SYSTEM ARBUTIN-, CELLOBIOSE-, AND SALICIN-SPECIFIC EIIBC COMPONENT-RELATED"/>
    <property type="match status" value="1"/>
</dbReference>
<reference evidence="17 18" key="1">
    <citation type="submission" date="2020-07" db="EMBL/GenBank/DDBJ databases">
        <title>Sequencing the genomes of 1000 actinobacteria strains.</title>
        <authorList>
            <person name="Klenk H.-P."/>
        </authorList>
    </citation>
    <scope>NUCLEOTIDE SEQUENCE [LARGE SCALE GENOMIC DNA]</scope>
    <source>
        <strain evidence="17 18">DSM 15475</strain>
    </source>
</reference>
<dbReference type="NCBIfam" id="TIGR00830">
    <property type="entry name" value="PTBA"/>
    <property type="match status" value="1"/>
</dbReference>
<comment type="subcellular location">
    <subcellularLocation>
        <location evidence="1">Cell membrane</location>
        <topology evidence="1">Multi-pass membrane protein</topology>
    </subcellularLocation>
</comment>
<evidence type="ECO:0000256" key="8">
    <source>
        <dbReference type="ARBA" id="ARBA00022777"/>
    </source>
</evidence>
<dbReference type="PANTHER" id="PTHR30175">
    <property type="entry name" value="PHOSPHOTRANSFERASE SYSTEM TRANSPORT PROTEIN"/>
    <property type="match status" value="1"/>
</dbReference>
<keyword evidence="8" id="KW-0418">Kinase</keyword>
<dbReference type="Gene3D" id="3.30.1360.60">
    <property type="entry name" value="Glucose permease domain IIB"/>
    <property type="match status" value="1"/>
</dbReference>
<keyword evidence="3" id="KW-1003">Cell membrane</keyword>
<dbReference type="SUPFAM" id="SSF51261">
    <property type="entry name" value="Duplicated hybrid motif"/>
    <property type="match status" value="1"/>
</dbReference>
<evidence type="ECO:0000259" key="16">
    <source>
        <dbReference type="PROSITE" id="PS51103"/>
    </source>
</evidence>
<dbReference type="InterPro" id="IPR050558">
    <property type="entry name" value="PTS_Sugar-Specific_Components"/>
</dbReference>
<feature type="domain" description="PTS EIIA type-1" evidence="14">
    <location>
        <begin position="525"/>
        <end position="629"/>
    </location>
</feature>
<name>A0A7Z0KB38_9MICC</name>
<keyword evidence="10 13" id="KW-0472">Membrane</keyword>
<feature type="compositionally biased region" description="Acidic residues" evidence="12">
    <location>
        <begin position="464"/>
        <end position="476"/>
    </location>
</feature>
<evidence type="ECO:0000256" key="2">
    <source>
        <dbReference type="ARBA" id="ARBA00022448"/>
    </source>
</evidence>
<dbReference type="InterPro" id="IPR001127">
    <property type="entry name" value="PTS_EIIA_1_perm"/>
</dbReference>
<dbReference type="AlphaFoldDB" id="A0A7Z0KB38"/>
<feature type="transmembrane region" description="Helical" evidence="13">
    <location>
        <begin position="439"/>
        <end position="461"/>
    </location>
</feature>
<feature type="region of interest" description="Disordered" evidence="12">
    <location>
        <begin position="464"/>
        <end position="504"/>
    </location>
</feature>
<feature type="active site" description="Phosphocysteine intermediate; for EIIB activity" evidence="11">
    <location>
        <position position="29"/>
    </location>
</feature>
<dbReference type="SUPFAM" id="SSF55604">
    <property type="entry name" value="Glucose permease domain IIB"/>
    <property type="match status" value="1"/>
</dbReference>
<evidence type="ECO:0000256" key="7">
    <source>
        <dbReference type="ARBA" id="ARBA00022692"/>
    </source>
</evidence>
<comment type="caution">
    <text evidence="17">The sequence shown here is derived from an EMBL/GenBank/DDBJ whole genome shotgun (WGS) entry which is preliminary data.</text>
</comment>
<dbReference type="GO" id="GO:0015771">
    <property type="term" value="P:trehalose transport"/>
    <property type="evidence" value="ECO:0007669"/>
    <property type="project" value="TreeGrafter"/>
</dbReference>
<evidence type="ECO:0000256" key="11">
    <source>
        <dbReference type="PROSITE-ProRule" id="PRU00421"/>
    </source>
</evidence>
<dbReference type="RefSeq" id="WP_179540714.1">
    <property type="nucleotide sequence ID" value="NZ_BAAALL010000004.1"/>
</dbReference>
<protein>
    <submittedName>
        <fullName evidence="17">PTS system beta-glucosides-specific IIC component</fullName>
    </submittedName>
</protein>
<dbReference type="GO" id="GO:0090589">
    <property type="term" value="F:protein-phosphocysteine-trehalose phosphotransferase system transporter activity"/>
    <property type="evidence" value="ECO:0007669"/>
    <property type="project" value="TreeGrafter"/>
</dbReference>
<evidence type="ECO:0000313" key="18">
    <source>
        <dbReference type="Proteomes" id="UP000535437"/>
    </source>
</evidence>
<feature type="transmembrane region" description="Helical" evidence="13">
    <location>
        <begin position="219"/>
        <end position="239"/>
    </location>
</feature>
<keyword evidence="6" id="KW-0598">Phosphotransferase system</keyword>
<dbReference type="Pfam" id="PF00367">
    <property type="entry name" value="PTS_EIIB"/>
    <property type="match status" value="1"/>
</dbReference>
<evidence type="ECO:0000256" key="4">
    <source>
        <dbReference type="ARBA" id="ARBA00022597"/>
    </source>
</evidence>
<evidence type="ECO:0000256" key="5">
    <source>
        <dbReference type="ARBA" id="ARBA00022679"/>
    </source>
</evidence>
<feature type="transmembrane region" description="Helical" evidence="13">
    <location>
        <begin position="398"/>
        <end position="419"/>
    </location>
</feature>
<feature type="transmembrane region" description="Helical" evidence="13">
    <location>
        <begin position="337"/>
        <end position="359"/>
    </location>
</feature>
<keyword evidence="9 13" id="KW-1133">Transmembrane helix</keyword>
<keyword evidence="2" id="KW-0813">Transport</keyword>
<dbReference type="GO" id="GO:0016301">
    <property type="term" value="F:kinase activity"/>
    <property type="evidence" value="ECO:0007669"/>
    <property type="project" value="UniProtKB-KW"/>
</dbReference>
<feature type="transmembrane region" description="Helical" evidence="13">
    <location>
        <begin position="150"/>
        <end position="170"/>
    </location>
</feature>
<dbReference type="GO" id="GO:0008982">
    <property type="term" value="F:protein-N(PI)-phosphohistidine-sugar phosphotransferase activity"/>
    <property type="evidence" value="ECO:0007669"/>
    <property type="project" value="InterPro"/>
</dbReference>
<organism evidence="17 18">
    <name type="scientific">Nesterenkonia xinjiangensis</name>
    <dbReference type="NCBI Taxonomy" id="225327"/>
    <lineage>
        <taxon>Bacteria</taxon>
        <taxon>Bacillati</taxon>
        <taxon>Actinomycetota</taxon>
        <taxon>Actinomycetes</taxon>
        <taxon>Micrococcales</taxon>
        <taxon>Micrococcaceae</taxon>
        <taxon>Nesterenkonia</taxon>
    </lineage>
</organism>
<dbReference type="InterPro" id="IPR011055">
    <property type="entry name" value="Dup_hybrid_motif"/>
</dbReference>
<evidence type="ECO:0000256" key="1">
    <source>
        <dbReference type="ARBA" id="ARBA00004651"/>
    </source>
</evidence>
<keyword evidence="5" id="KW-0808">Transferase</keyword>
<dbReference type="InterPro" id="IPR003352">
    <property type="entry name" value="PTS_EIIC"/>
</dbReference>
<feature type="compositionally biased region" description="Basic and acidic residues" evidence="12">
    <location>
        <begin position="668"/>
        <end position="678"/>
    </location>
</feature>
<evidence type="ECO:0000256" key="6">
    <source>
        <dbReference type="ARBA" id="ARBA00022683"/>
    </source>
</evidence>
<evidence type="ECO:0000313" key="17">
    <source>
        <dbReference type="EMBL" id="NYJ77197.1"/>
    </source>
</evidence>
<feature type="transmembrane region" description="Helical" evidence="13">
    <location>
        <begin position="110"/>
        <end position="130"/>
    </location>
</feature>
<evidence type="ECO:0000256" key="10">
    <source>
        <dbReference type="ARBA" id="ARBA00023136"/>
    </source>
</evidence>
<evidence type="ECO:0000256" key="3">
    <source>
        <dbReference type="ARBA" id="ARBA00022475"/>
    </source>
</evidence>
<keyword evidence="18" id="KW-1185">Reference proteome</keyword>
<dbReference type="PROSITE" id="PS51098">
    <property type="entry name" value="PTS_EIIB_TYPE_1"/>
    <property type="match status" value="1"/>
</dbReference>
<keyword evidence="4" id="KW-0762">Sugar transport</keyword>
<dbReference type="Pfam" id="PF00358">
    <property type="entry name" value="PTS_EIIA_1"/>
    <property type="match status" value="1"/>
</dbReference>
<feature type="domain" description="PTS EIIC type-1" evidence="16">
    <location>
        <begin position="111"/>
        <end position="474"/>
    </location>
</feature>
<dbReference type="InterPro" id="IPR013013">
    <property type="entry name" value="PTS_EIIC_1"/>
</dbReference>
<dbReference type="Pfam" id="PF02378">
    <property type="entry name" value="PTS_EIIC"/>
    <property type="match status" value="1"/>
</dbReference>
<accession>A0A7Z0KB38</accession>
<dbReference type="GO" id="GO:0005886">
    <property type="term" value="C:plasma membrane"/>
    <property type="evidence" value="ECO:0007669"/>
    <property type="project" value="UniProtKB-SubCell"/>
</dbReference>
<dbReference type="InterPro" id="IPR001996">
    <property type="entry name" value="PTS_IIB_1"/>
</dbReference>
<dbReference type="InterPro" id="IPR036878">
    <property type="entry name" value="Glu_permease_IIB"/>
</dbReference>
<keyword evidence="7 13" id="KW-0812">Transmembrane</keyword>
<evidence type="ECO:0000256" key="9">
    <source>
        <dbReference type="ARBA" id="ARBA00022989"/>
    </source>
</evidence>
<dbReference type="EMBL" id="JACCFY010000001">
    <property type="protein sequence ID" value="NYJ77197.1"/>
    <property type="molecule type" value="Genomic_DNA"/>
</dbReference>
<gene>
    <name evidence="17" type="ORF">HNR09_000608</name>
</gene>
<feature type="compositionally biased region" description="Low complexity" evidence="12">
    <location>
        <begin position="488"/>
        <end position="504"/>
    </location>
</feature>
<dbReference type="Gene3D" id="2.70.70.10">
    <property type="entry name" value="Glucose Permease (Domain IIA)"/>
    <property type="match status" value="1"/>
</dbReference>
<dbReference type="Proteomes" id="UP000535437">
    <property type="component" value="Unassembled WGS sequence"/>
</dbReference>
<proteinExistence type="predicted"/>
<dbReference type="PROSITE" id="PS51093">
    <property type="entry name" value="PTS_EIIA_TYPE_1"/>
    <property type="match status" value="1"/>
</dbReference>
<feature type="transmembrane region" description="Helical" evidence="13">
    <location>
        <begin position="259"/>
        <end position="284"/>
    </location>
</feature>
<evidence type="ECO:0000256" key="13">
    <source>
        <dbReference type="SAM" id="Phobius"/>
    </source>
</evidence>
<dbReference type="GO" id="GO:0009401">
    <property type="term" value="P:phosphoenolpyruvate-dependent sugar phosphotransferase system"/>
    <property type="evidence" value="ECO:0007669"/>
    <property type="project" value="UniProtKB-KW"/>
</dbReference>
<evidence type="ECO:0000259" key="15">
    <source>
        <dbReference type="PROSITE" id="PS51098"/>
    </source>
</evidence>
<dbReference type="CDD" id="cd00212">
    <property type="entry name" value="PTS_IIB_glc"/>
    <property type="match status" value="1"/>
</dbReference>
<sequence>MSTTDHRALAEDILNGVGGADNVTSTAHCAARLRLVLRDPAAVRTETLKALPGVVTVVKAHGELHVVTGEGTDLVHQELELLTRRSVGSAPELEFSTAVFSVRGLGGRTIAMLSAVFAPVIWPLAAAGLLKTAVVVLGQLGWLDPDAGTFTVLHAVSEGIFLFLPLFLAVTAARRFGAQPFTAMAVAAALVYPSLLDLGETQSTTTGPTGSLLGVPFPIMVFAASVIPILLIVLAQGWVERTLDRMLPASLRSVGTPLVTLLVVVFAALVLLGPTVVIAGEGLVAAVEGALGSAPWLAGAVLGGLWHVLTILGLQWGMVGAIAESVGEGTSGVPTTATLPAVIAAAVVAQAGAAIAVLLRTRSAARRKIAGASSVAGLVGGISEPMIYGVTLPLKKPFLSGMLGGAVGGALTASSGAAADQAVPPALAGVPAMAAHGSVVLLVIGLGVALLIGFLPTVLLVDREDPDEDPDAEPDPEPTTTSTMMSVAPSAPSSADRSSRAAPPSAVEILAPMPGRLLPLDAMEDELFASGTMGAGVAIRPVNGHVVAPVSGMVIAAPAGGYAYGIRTDDGIDVLVHCGSHTPSLKGEGFTPAVRRGDRVEVSQPLVDVDLELVHGVGFDAVTAVVVTNAEEFASVTPAEVTEVEPGELVMTVITGEKEDPDGAAQEHPGERSEDVHT</sequence>